<proteinExistence type="predicted"/>
<evidence type="ECO:0000256" key="2">
    <source>
        <dbReference type="ARBA" id="ARBA00022723"/>
    </source>
</evidence>
<protein>
    <recommendedName>
        <fullName evidence="5">Nudix hydrolase domain-containing protein</fullName>
    </recommendedName>
</protein>
<evidence type="ECO:0000256" key="4">
    <source>
        <dbReference type="ARBA" id="ARBA00022842"/>
    </source>
</evidence>
<dbReference type="PROSITE" id="PS00893">
    <property type="entry name" value="NUDIX_BOX"/>
    <property type="match status" value="1"/>
</dbReference>
<dbReference type="InterPro" id="IPR047198">
    <property type="entry name" value="DDP-like_NUDIX"/>
</dbReference>
<keyword evidence="3" id="KW-0378">Hydrolase</keyword>
<dbReference type="PANTHER" id="PTHR12629:SF0">
    <property type="entry name" value="DIPHOSPHOINOSITOL-POLYPHOSPHATE DIPHOSPHATASE"/>
    <property type="match status" value="1"/>
</dbReference>
<dbReference type="GO" id="GO:0005737">
    <property type="term" value="C:cytoplasm"/>
    <property type="evidence" value="ECO:0007669"/>
    <property type="project" value="TreeGrafter"/>
</dbReference>
<keyword evidence="2" id="KW-0479">Metal-binding</keyword>
<dbReference type="GO" id="GO:0016462">
    <property type="term" value="F:pyrophosphatase activity"/>
    <property type="evidence" value="ECO:0007669"/>
    <property type="project" value="InterPro"/>
</dbReference>
<feature type="domain" description="Nudix hydrolase" evidence="5">
    <location>
        <begin position="23"/>
        <end position="158"/>
    </location>
</feature>
<dbReference type="Gene3D" id="3.90.79.10">
    <property type="entry name" value="Nucleoside Triphosphate Pyrophosphohydrolase"/>
    <property type="match status" value="1"/>
</dbReference>
<dbReference type="AlphaFoldDB" id="A0A7S4NRW0"/>
<evidence type="ECO:0000256" key="3">
    <source>
        <dbReference type="ARBA" id="ARBA00022801"/>
    </source>
</evidence>
<dbReference type="GO" id="GO:0046872">
    <property type="term" value="F:metal ion binding"/>
    <property type="evidence" value="ECO:0007669"/>
    <property type="project" value="UniProtKB-KW"/>
</dbReference>
<organism evidence="6">
    <name type="scientific">Guillardia theta</name>
    <name type="common">Cryptophyte</name>
    <name type="synonym">Cryptomonas phi</name>
    <dbReference type="NCBI Taxonomy" id="55529"/>
    <lineage>
        <taxon>Eukaryota</taxon>
        <taxon>Cryptophyceae</taxon>
        <taxon>Pyrenomonadales</taxon>
        <taxon>Geminigeraceae</taxon>
        <taxon>Guillardia</taxon>
    </lineage>
</organism>
<gene>
    <name evidence="6" type="ORF">GTHE00462_LOCUS17196</name>
</gene>
<accession>A0A7S4NRW0</accession>
<dbReference type="SUPFAM" id="SSF55811">
    <property type="entry name" value="Nudix"/>
    <property type="match status" value="1"/>
</dbReference>
<dbReference type="InterPro" id="IPR000086">
    <property type="entry name" value="NUDIX_hydrolase_dom"/>
</dbReference>
<dbReference type="InterPro" id="IPR020084">
    <property type="entry name" value="NUDIX_hydrolase_CS"/>
</dbReference>
<name>A0A7S4NRW0_GUITH</name>
<dbReference type="PANTHER" id="PTHR12629">
    <property type="entry name" value="DIPHOSPHOINOSITOL POLYPHOSPHATE PHOSPHOHYDROLASE"/>
    <property type="match status" value="1"/>
</dbReference>
<keyword evidence="4" id="KW-0460">Magnesium</keyword>
<dbReference type="Pfam" id="PF00293">
    <property type="entry name" value="NUDIX"/>
    <property type="match status" value="1"/>
</dbReference>
<dbReference type="GO" id="GO:0005634">
    <property type="term" value="C:nucleus"/>
    <property type="evidence" value="ECO:0007669"/>
    <property type="project" value="TreeGrafter"/>
</dbReference>
<dbReference type="EMBL" id="HBKN01021926">
    <property type="protein sequence ID" value="CAE2303340.1"/>
    <property type="molecule type" value="Transcribed_RNA"/>
</dbReference>
<evidence type="ECO:0000256" key="1">
    <source>
        <dbReference type="ARBA" id="ARBA00001946"/>
    </source>
</evidence>
<dbReference type="PROSITE" id="PS51462">
    <property type="entry name" value="NUDIX"/>
    <property type="match status" value="1"/>
</dbReference>
<comment type="cofactor">
    <cofactor evidence="1">
        <name>Mg(2+)</name>
        <dbReference type="ChEBI" id="CHEBI:18420"/>
    </cofactor>
</comment>
<dbReference type="CDD" id="cd04666">
    <property type="entry name" value="NUDIX_DIPP2_like_Nudt4"/>
    <property type="match status" value="1"/>
</dbReference>
<evidence type="ECO:0000259" key="5">
    <source>
        <dbReference type="PROSITE" id="PS51462"/>
    </source>
</evidence>
<reference evidence="6" key="1">
    <citation type="submission" date="2021-01" db="EMBL/GenBank/DDBJ databases">
        <authorList>
            <person name="Corre E."/>
            <person name="Pelletier E."/>
            <person name="Niang G."/>
            <person name="Scheremetjew M."/>
            <person name="Finn R."/>
            <person name="Kale V."/>
            <person name="Holt S."/>
            <person name="Cochrane G."/>
            <person name="Meng A."/>
            <person name="Brown T."/>
            <person name="Cohen L."/>
        </authorList>
    </citation>
    <scope>NUCLEOTIDE SEQUENCE</scope>
    <source>
        <strain evidence="6">CCMP 2712</strain>
    </source>
</reference>
<dbReference type="InterPro" id="IPR015797">
    <property type="entry name" value="NUDIX_hydrolase-like_dom_sf"/>
</dbReference>
<evidence type="ECO:0000313" key="6">
    <source>
        <dbReference type="EMBL" id="CAE2303340.1"/>
    </source>
</evidence>
<sequence length="158" mass="17842">MNGGDTVIPARQGRENQRYDEEGRRLVAGCIVVRETRGEKECLMISSTKDPSKFIFPKGGWEIDETLEQAAVRETLEEAGVVVKLVRNLGWFLYDSKKGEDKNNTANASPKVCFFQATCVEERAVWAEGNRQRHWVPVKEASGICKHKFMLSALEHVT</sequence>